<comment type="caution">
    <text evidence="3">The sequence shown here is derived from an EMBL/GenBank/DDBJ whole genome shotgun (WGS) entry which is preliminary data.</text>
</comment>
<accession>A0A0N0GY46</accession>
<dbReference type="Proteomes" id="UP000037982">
    <property type="component" value="Unassembled WGS sequence"/>
</dbReference>
<protein>
    <recommendedName>
        <fullName evidence="5">Transmembrane protein</fullName>
    </recommendedName>
</protein>
<gene>
    <name evidence="3" type="ORF">ADL29_23540</name>
</gene>
<keyword evidence="2" id="KW-0472">Membrane</keyword>
<dbReference type="AlphaFoldDB" id="A0A0N0GY46"/>
<feature type="transmembrane region" description="Helical" evidence="2">
    <location>
        <begin position="133"/>
        <end position="156"/>
    </location>
</feature>
<name>A0A0N0GY46_9ACTN</name>
<evidence type="ECO:0000313" key="4">
    <source>
        <dbReference type="Proteomes" id="UP000037982"/>
    </source>
</evidence>
<evidence type="ECO:0000256" key="2">
    <source>
        <dbReference type="SAM" id="Phobius"/>
    </source>
</evidence>
<feature type="region of interest" description="Disordered" evidence="1">
    <location>
        <begin position="207"/>
        <end position="256"/>
    </location>
</feature>
<feature type="transmembrane region" description="Helical" evidence="2">
    <location>
        <begin position="97"/>
        <end position="121"/>
    </location>
</feature>
<keyword evidence="2" id="KW-1133">Transmembrane helix</keyword>
<reference evidence="4" key="1">
    <citation type="submission" date="2015-07" db="EMBL/GenBank/DDBJ databases">
        <authorList>
            <person name="Ju K.-S."/>
            <person name="Doroghazi J.R."/>
            <person name="Metcalf W.W."/>
        </authorList>
    </citation>
    <scope>NUCLEOTIDE SEQUENCE [LARGE SCALE GENOMIC DNA]</scope>
    <source>
        <strain evidence="4">NRRL ISP-5002</strain>
    </source>
</reference>
<evidence type="ECO:0000256" key="1">
    <source>
        <dbReference type="SAM" id="MobiDB-lite"/>
    </source>
</evidence>
<sequence length="256" mass="26149">MYELDRLRAEDAPVFERMLDRALNSEEIRAALHGAGGTPHAEQLRTQARGAREAIVSAAAVEYRAYLQLRASTARSRPAQQSAETTARAGAGLLPALGVLVPGLSATAAAVFLLFGCGLRAVGMGSRLADELIFAGLTAGAIAAAATLIGLVWMLVTAARNRAAADAGTPGDMDSAATRAREAWQQALLERGVTPFLLGLLDDTGPAGSDGPAELADSPSGGNQTQHLGPGFSTPDFTGPDFGSPGFTGPDLPGSG</sequence>
<organism evidence="3 4">
    <name type="scientific">Streptomyces chattanoogensis</name>
    <dbReference type="NCBI Taxonomy" id="66876"/>
    <lineage>
        <taxon>Bacteria</taxon>
        <taxon>Bacillati</taxon>
        <taxon>Actinomycetota</taxon>
        <taxon>Actinomycetes</taxon>
        <taxon>Kitasatosporales</taxon>
        <taxon>Streptomycetaceae</taxon>
        <taxon>Streptomyces</taxon>
    </lineage>
</organism>
<dbReference type="PATRIC" id="fig|66876.3.peg.5156"/>
<keyword evidence="4" id="KW-1185">Reference proteome</keyword>
<keyword evidence="2" id="KW-0812">Transmembrane</keyword>
<dbReference type="EMBL" id="LGKG01000146">
    <property type="protein sequence ID" value="KPC61599.1"/>
    <property type="molecule type" value="Genomic_DNA"/>
</dbReference>
<evidence type="ECO:0008006" key="5">
    <source>
        <dbReference type="Google" id="ProtNLM"/>
    </source>
</evidence>
<proteinExistence type="predicted"/>
<evidence type="ECO:0000313" key="3">
    <source>
        <dbReference type="EMBL" id="KPC61599.1"/>
    </source>
</evidence>